<dbReference type="GO" id="GO:0005794">
    <property type="term" value="C:Golgi apparatus"/>
    <property type="evidence" value="ECO:0007669"/>
    <property type="project" value="TreeGrafter"/>
</dbReference>
<dbReference type="GO" id="GO:0031267">
    <property type="term" value="F:small GTPase binding"/>
    <property type="evidence" value="ECO:0007669"/>
    <property type="project" value="InterPro"/>
</dbReference>
<feature type="region of interest" description="Disordered" evidence="14">
    <location>
        <begin position="519"/>
        <end position="541"/>
    </location>
</feature>
<evidence type="ECO:0000256" key="14">
    <source>
        <dbReference type="SAM" id="MobiDB-lite"/>
    </source>
</evidence>
<dbReference type="InterPro" id="IPR025593">
    <property type="entry name" value="GAS8_dom"/>
</dbReference>
<feature type="coiled-coil region" evidence="13">
    <location>
        <begin position="541"/>
        <end position="610"/>
    </location>
</feature>
<evidence type="ECO:0000256" key="6">
    <source>
        <dbReference type="ARBA" id="ARBA00022701"/>
    </source>
</evidence>
<feature type="region of interest" description="Disordered" evidence="14">
    <location>
        <begin position="262"/>
        <end position="284"/>
    </location>
</feature>
<evidence type="ECO:0000256" key="11">
    <source>
        <dbReference type="ARBA" id="ARBA00023273"/>
    </source>
</evidence>
<dbReference type="PANTHER" id="PTHR31543">
    <property type="entry name" value="DYNEIN REGULATORY COMPLEX SUBUNIT 4"/>
    <property type="match status" value="1"/>
</dbReference>
<reference evidence="16" key="2">
    <citation type="submission" date="2025-09" db="UniProtKB">
        <authorList>
            <consortium name="Ensembl"/>
        </authorList>
    </citation>
    <scope>IDENTIFICATION</scope>
</reference>
<evidence type="ECO:0000256" key="10">
    <source>
        <dbReference type="ARBA" id="ARBA00023212"/>
    </source>
</evidence>
<keyword evidence="11" id="KW-0966">Cell projection</keyword>
<evidence type="ECO:0000256" key="5">
    <source>
        <dbReference type="ARBA" id="ARBA00022490"/>
    </source>
</evidence>
<comment type="subcellular location">
    <subcellularLocation>
        <location evidence="1">Cell projection</location>
        <location evidence="1">Cilium</location>
        <location evidence="1">Flagellum</location>
    </subcellularLocation>
    <subcellularLocation>
        <location evidence="2">Cytoplasm</location>
        <location evidence="2">Cytoskeleton</location>
    </subcellularLocation>
</comment>
<evidence type="ECO:0000259" key="15">
    <source>
        <dbReference type="Pfam" id="PF13851"/>
    </source>
</evidence>
<dbReference type="PANTHER" id="PTHR31543:SF0">
    <property type="entry name" value="DYNEIN REGULATORY COMPLEX SUBUNIT 4"/>
    <property type="match status" value="1"/>
</dbReference>
<feature type="region of interest" description="Disordered" evidence="14">
    <location>
        <begin position="68"/>
        <end position="111"/>
    </location>
</feature>
<keyword evidence="8 13" id="KW-0175">Coiled coil</keyword>
<feature type="region of interest" description="Disordered" evidence="14">
    <location>
        <begin position="1"/>
        <end position="53"/>
    </location>
</feature>
<feature type="compositionally biased region" description="Pro residues" evidence="14">
    <location>
        <begin position="397"/>
        <end position="411"/>
    </location>
</feature>
<proteinExistence type="inferred from homology"/>
<evidence type="ECO:0000256" key="3">
    <source>
        <dbReference type="ARBA" id="ARBA00009859"/>
    </source>
</evidence>
<evidence type="ECO:0000256" key="2">
    <source>
        <dbReference type="ARBA" id="ARBA00004245"/>
    </source>
</evidence>
<keyword evidence="17" id="KW-1185">Reference proteome</keyword>
<feature type="compositionally biased region" description="Low complexity" evidence="14">
    <location>
        <begin position="68"/>
        <end position="79"/>
    </location>
</feature>
<evidence type="ECO:0000313" key="17">
    <source>
        <dbReference type="Proteomes" id="UP000694521"/>
    </source>
</evidence>
<feature type="compositionally biased region" description="Gly residues" evidence="14">
    <location>
        <begin position="262"/>
        <end position="271"/>
    </location>
</feature>
<dbReference type="GO" id="GO:0005874">
    <property type="term" value="C:microtubule"/>
    <property type="evidence" value="ECO:0007669"/>
    <property type="project" value="UniProtKB-KW"/>
</dbReference>
<evidence type="ECO:0000256" key="1">
    <source>
        <dbReference type="ARBA" id="ARBA00004230"/>
    </source>
</evidence>
<feature type="compositionally biased region" description="Low complexity" evidence="14">
    <location>
        <begin position="7"/>
        <end position="27"/>
    </location>
</feature>
<evidence type="ECO:0000256" key="4">
    <source>
        <dbReference type="ARBA" id="ARBA00021301"/>
    </source>
</evidence>
<feature type="coiled-coil region" evidence="13">
    <location>
        <begin position="648"/>
        <end position="861"/>
    </location>
</feature>
<dbReference type="GO" id="GO:0031514">
    <property type="term" value="C:motile cilium"/>
    <property type="evidence" value="ECO:0007669"/>
    <property type="project" value="UniProtKB-SubCell"/>
</dbReference>
<dbReference type="GO" id="GO:0008017">
    <property type="term" value="F:microtubule binding"/>
    <property type="evidence" value="ECO:0007669"/>
    <property type="project" value="InterPro"/>
</dbReference>
<keyword evidence="5" id="KW-0963">Cytoplasm</keyword>
<accession>A0A8B9DCG5</accession>
<evidence type="ECO:0000256" key="13">
    <source>
        <dbReference type="SAM" id="Coils"/>
    </source>
</evidence>
<feature type="region of interest" description="Disordered" evidence="14">
    <location>
        <begin position="349"/>
        <end position="428"/>
    </location>
</feature>
<evidence type="ECO:0000256" key="7">
    <source>
        <dbReference type="ARBA" id="ARBA00022846"/>
    </source>
</evidence>
<evidence type="ECO:0000313" key="16">
    <source>
        <dbReference type="Ensembl" id="ENSACDP00005004858.1"/>
    </source>
</evidence>
<feature type="domain" description="Growth arrest-specific protein 8" evidence="15">
    <location>
        <begin position="734"/>
        <end position="933"/>
    </location>
</feature>
<keyword evidence="6" id="KW-0493">Microtubule</keyword>
<name>A0A8B9DCG5_ANSCY</name>
<dbReference type="Ensembl" id="ENSACDT00005005822.1">
    <property type="protein sequence ID" value="ENSACDP00005004858.1"/>
    <property type="gene ID" value="ENSACDG00005003547.1"/>
</dbReference>
<feature type="compositionally biased region" description="Basic residues" evidence="14">
    <location>
        <begin position="97"/>
        <end position="111"/>
    </location>
</feature>
<dbReference type="InterPro" id="IPR039308">
    <property type="entry name" value="GAS8"/>
</dbReference>
<keyword evidence="9" id="KW-0969">Cilium</keyword>
<keyword evidence="7" id="KW-0282">Flagellum</keyword>
<organism evidence="16 17">
    <name type="scientific">Anser cygnoides</name>
    <name type="common">Swan goose</name>
    <dbReference type="NCBI Taxonomy" id="8845"/>
    <lineage>
        <taxon>Eukaryota</taxon>
        <taxon>Metazoa</taxon>
        <taxon>Chordata</taxon>
        <taxon>Craniata</taxon>
        <taxon>Vertebrata</taxon>
        <taxon>Euteleostomi</taxon>
        <taxon>Archelosauria</taxon>
        <taxon>Archosauria</taxon>
        <taxon>Dinosauria</taxon>
        <taxon>Saurischia</taxon>
        <taxon>Theropoda</taxon>
        <taxon>Coelurosauria</taxon>
        <taxon>Aves</taxon>
        <taxon>Neognathae</taxon>
        <taxon>Galloanserae</taxon>
        <taxon>Anseriformes</taxon>
        <taxon>Anatidae</taxon>
        <taxon>Anserinae</taxon>
        <taxon>Anser</taxon>
    </lineage>
</organism>
<keyword evidence="10" id="KW-0206">Cytoskeleton</keyword>
<evidence type="ECO:0000256" key="8">
    <source>
        <dbReference type="ARBA" id="ARBA00023054"/>
    </source>
</evidence>
<dbReference type="AlphaFoldDB" id="A0A8B9DCG5"/>
<evidence type="ECO:0000256" key="9">
    <source>
        <dbReference type="ARBA" id="ARBA00023069"/>
    </source>
</evidence>
<dbReference type="GO" id="GO:0030317">
    <property type="term" value="P:flagellated sperm motility"/>
    <property type="evidence" value="ECO:0007669"/>
    <property type="project" value="TreeGrafter"/>
</dbReference>
<protein>
    <recommendedName>
        <fullName evidence="4">Dynein regulatory complex subunit 4</fullName>
    </recommendedName>
    <alternativeName>
        <fullName evidence="12">Growth arrest-specific protein 8</fullName>
    </alternativeName>
</protein>
<dbReference type="Proteomes" id="UP000694521">
    <property type="component" value="Unplaced"/>
</dbReference>
<comment type="similarity">
    <text evidence="3">Belongs to the DRC4 family.</text>
</comment>
<feature type="region of interest" description="Disordered" evidence="14">
    <location>
        <begin position="459"/>
        <end position="489"/>
    </location>
</feature>
<dbReference type="Pfam" id="PF13851">
    <property type="entry name" value="GAS"/>
    <property type="match status" value="1"/>
</dbReference>
<reference evidence="16" key="1">
    <citation type="submission" date="2025-08" db="UniProtKB">
        <authorList>
            <consortium name="Ensembl"/>
        </authorList>
    </citation>
    <scope>IDENTIFICATION</scope>
</reference>
<evidence type="ECO:0000256" key="12">
    <source>
        <dbReference type="ARBA" id="ARBA00031568"/>
    </source>
</evidence>
<sequence length="991" mass="109239">MLVGGTARAPRGSWPRRAGAPRGARTTAEGRWGPGSAAPFVLQGREGPLPPPHQATGFGIAWYPRAGAAPAAQGHPQHPSSESFAPHGFSQAGHGERGRKRPRMRRRARPWARPHRLGQLLLLLRPLHRQEGVHGARLQLRVAEVLLLPALLPRAGPGGRAQVPCPRHGLRVQPCGDSRLSPCPPTTPHGGMAAGRGAGGRSLTAGRFSGRVLLVGISEDLGQLLVRHVGQLRQVEQVEVHLQRGHAAQRLCGQRDRGGLGALGGAEGAGRGPREGRGAEGDSDQCVCGGGALTSPLGDLQQAGGGDGDAALLLHGDVGGLLSRAGDRGPRRSLRGRRLLAQLCRTGTCHVGAGPGQRRQLPPAAPPPAWGSPAEGAVGPQPRDPRGTGSAPRQLPWAPPAPVPADPPRPSQPLCVGETKAQPVRRPEPRQEAFCLLGGNGQTRHGACWAAPLGGGGSRGWAGSEHGQETPPSAWGGTRHRGGTHSPQPARCHGCRCTEPAACHWAPPPVCCQAPKKAGRKGKGGKAPAVADASGPEEMSREQLGEHIVRLRQELDREREERNYFQLERDKIHTFWEITRRQLEEKKAELRNKDREMEEAEERHQVEIKVYKQKVKHLLYEHQGNLTELKAEGTLSMKRAQKDHWAQEMELRKDMRSLKVELKEQELANEVAVKNMRLKQEEEITRLCNDFERQVKEIEAKYSKKMQVLRDELDLRRKTEIHEVEERKNNQISELMKNHEKAFSEIKNYYNDITLKNLALISLLKEQMEEMKKRENQLEKEKADVLLQNKQLKEPLQQAQEQVSELQKKLAHYDMDKEALTNTKARLKVIQKELKDLQWEHEVLEQRFSKVQAERDELYQKFTKAINEVQQKTGFKNLLLERKLKGLLDILEKKEVELSEVFAASNLDPGALSLVSHKLEDVLKSKNTAIEDLQFQLARVCKAHNDMLQTLEAKLTAFGIPLDNLGFKPLESPVLGQTLGQGPAGLVAVPT</sequence>